<feature type="region of interest" description="Disordered" evidence="4">
    <location>
        <begin position="185"/>
        <end position="224"/>
    </location>
</feature>
<evidence type="ECO:0000313" key="7">
    <source>
        <dbReference type="Proteomes" id="UP000016519"/>
    </source>
</evidence>
<keyword evidence="7" id="KW-1185">Reference proteome</keyword>
<dbReference type="HOGENOM" id="CLU_073043_0_1_11"/>
<dbReference type="EMBL" id="AWSI01000041">
    <property type="protein sequence ID" value="ERH29746.1"/>
    <property type="molecule type" value="Genomic_DNA"/>
</dbReference>
<dbReference type="Pfam" id="PF04586">
    <property type="entry name" value="Peptidase_S78"/>
    <property type="match status" value="1"/>
</dbReference>
<name>U1R6W6_9BIFI</name>
<evidence type="ECO:0000256" key="2">
    <source>
        <dbReference type="ARBA" id="ARBA00022670"/>
    </source>
</evidence>
<evidence type="ECO:0000256" key="4">
    <source>
        <dbReference type="SAM" id="MobiDB-lite"/>
    </source>
</evidence>
<dbReference type="GO" id="GO:0006508">
    <property type="term" value="P:proteolysis"/>
    <property type="evidence" value="ECO:0007669"/>
    <property type="project" value="UniProtKB-KW"/>
</dbReference>
<feature type="domain" description="Prohead serine protease" evidence="5">
    <location>
        <begin position="6"/>
        <end position="154"/>
    </location>
</feature>
<dbReference type="RefSeq" id="WP_021618657.1">
    <property type="nucleotide sequence ID" value="NZ_KE952646.1"/>
</dbReference>
<keyword evidence="1" id="KW-1188">Viral release from host cell</keyword>
<sequence length="238" mass="26163">MTLYKSFHVKAEDAGEGIIEGYASTWDKEPDSYGDIVAKGAFTRTLKERGDNPIPFLFGHRTDTPEMNLGAATAVEDDKGLKFTAKLDLDNPNAAYTYKLFKEGRINQFSFAYAVRDAGEVELDEGVKANELRDLDLFEISAVPIPANQHAVVTDVKAGRRNSKADADILDQIREFAQNILDSIDKLNGDNTDDEHADEPSQDKPTAPESDDGSDSGDEGKAAFLEMKKQAILSTLER</sequence>
<dbReference type="NCBIfam" id="TIGR01543">
    <property type="entry name" value="proheadase_HK97"/>
    <property type="match status" value="1"/>
</dbReference>
<organism evidence="6 7">
    <name type="scientific">Alloscardovia omnicolens F0580</name>
    <dbReference type="NCBI Taxonomy" id="1321816"/>
    <lineage>
        <taxon>Bacteria</taxon>
        <taxon>Bacillati</taxon>
        <taxon>Actinomycetota</taxon>
        <taxon>Actinomycetes</taxon>
        <taxon>Bifidobacteriales</taxon>
        <taxon>Bifidobacteriaceae</taxon>
        <taxon>Alloscardovia</taxon>
    </lineage>
</organism>
<reference evidence="6 7" key="1">
    <citation type="submission" date="2013-08" db="EMBL/GenBank/DDBJ databases">
        <authorList>
            <person name="Weinstock G."/>
            <person name="Sodergren E."/>
            <person name="Wylie T."/>
            <person name="Fulton L."/>
            <person name="Fulton R."/>
            <person name="Fronick C."/>
            <person name="O'Laughlin M."/>
            <person name="Godfrey J."/>
            <person name="Miner T."/>
            <person name="Herter B."/>
            <person name="Appelbaum E."/>
            <person name="Cordes M."/>
            <person name="Lek S."/>
            <person name="Wollam A."/>
            <person name="Pepin K.H."/>
            <person name="Palsikar V.B."/>
            <person name="Mitreva M."/>
            <person name="Wilson R.K."/>
        </authorList>
    </citation>
    <scope>NUCLEOTIDE SEQUENCE [LARGE SCALE GENOMIC DNA]</scope>
    <source>
        <strain evidence="6 7">F0580</strain>
    </source>
</reference>
<evidence type="ECO:0000259" key="5">
    <source>
        <dbReference type="Pfam" id="PF04586"/>
    </source>
</evidence>
<comment type="caution">
    <text evidence="6">The sequence shown here is derived from an EMBL/GenBank/DDBJ whole genome shotgun (WGS) entry which is preliminary data.</text>
</comment>
<dbReference type="InterPro" id="IPR054613">
    <property type="entry name" value="Peptidase_S78_dom"/>
</dbReference>
<evidence type="ECO:0000313" key="6">
    <source>
        <dbReference type="EMBL" id="ERH29746.1"/>
    </source>
</evidence>
<accession>U1R6W6</accession>
<gene>
    <name evidence="6" type="ORF">HMPREF9244_01546</name>
</gene>
<dbReference type="Proteomes" id="UP000016519">
    <property type="component" value="Unassembled WGS sequence"/>
</dbReference>
<keyword evidence="3" id="KW-0378">Hydrolase</keyword>
<dbReference type="PATRIC" id="fig|1321816.3.peg.1364"/>
<keyword evidence="2 6" id="KW-0645">Protease</keyword>
<evidence type="ECO:0000256" key="3">
    <source>
        <dbReference type="ARBA" id="ARBA00022801"/>
    </source>
</evidence>
<protein>
    <submittedName>
        <fullName evidence="6">Phage prohead protease, HK97 family</fullName>
    </submittedName>
</protein>
<proteinExistence type="predicted"/>
<dbReference type="AlphaFoldDB" id="U1R6W6"/>
<evidence type="ECO:0000256" key="1">
    <source>
        <dbReference type="ARBA" id="ARBA00022612"/>
    </source>
</evidence>
<dbReference type="InterPro" id="IPR006433">
    <property type="entry name" value="Prohead_protease"/>
</dbReference>
<dbReference type="GO" id="GO:0008233">
    <property type="term" value="F:peptidase activity"/>
    <property type="evidence" value="ECO:0007669"/>
    <property type="project" value="UniProtKB-KW"/>
</dbReference>